<keyword evidence="2" id="KW-1185">Reference proteome</keyword>
<sequence>MQHRYLMSSSYRGFEISPAIDDADTDVQTVSASRGRITLRVHLSEGPMPEGWTLEDVLRFEIDRLIDPKTMRGVKRLN</sequence>
<dbReference type="EMBL" id="PDEQ01000006">
    <property type="protein sequence ID" value="PEN12756.1"/>
    <property type="molecule type" value="Genomic_DNA"/>
</dbReference>
<organism evidence="1 2">
    <name type="scientific">Longibacter salinarum</name>
    <dbReference type="NCBI Taxonomy" id="1850348"/>
    <lineage>
        <taxon>Bacteria</taxon>
        <taxon>Pseudomonadati</taxon>
        <taxon>Rhodothermota</taxon>
        <taxon>Rhodothermia</taxon>
        <taxon>Rhodothermales</taxon>
        <taxon>Salisaetaceae</taxon>
        <taxon>Longibacter</taxon>
    </lineage>
</organism>
<dbReference type="Proteomes" id="UP000220102">
    <property type="component" value="Unassembled WGS sequence"/>
</dbReference>
<name>A0A2A8CVT3_9BACT</name>
<reference evidence="1 2" key="1">
    <citation type="submission" date="2017-10" db="EMBL/GenBank/DDBJ databases">
        <title>Draft genome of Longibacter Salinarum.</title>
        <authorList>
            <person name="Goh K.M."/>
            <person name="Shamsir M.S."/>
            <person name="Lim S.W."/>
        </authorList>
    </citation>
    <scope>NUCLEOTIDE SEQUENCE [LARGE SCALE GENOMIC DNA]</scope>
    <source>
        <strain evidence="1 2">KCTC 52045</strain>
    </source>
</reference>
<accession>A0A2A8CVT3</accession>
<gene>
    <name evidence="1" type="ORF">CRI94_12090</name>
</gene>
<proteinExistence type="predicted"/>
<evidence type="ECO:0000313" key="2">
    <source>
        <dbReference type="Proteomes" id="UP000220102"/>
    </source>
</evidence>
<comment type="caution">
    <text evidence="1">The sequence shown here is derived from an EMBL/GenBank/DDBJ whole genome shotgun (WGS) entry which is preliminary data.</text>
</comment>
<evidence type="ECO:0000313" key="1">
    <source>
        <dbReference type="EMBL" id="PEN12756.1"/>
    </source>
</evidence>
<protein>
    <submittedName>
        <fullName evidence="1">Uncharacterized protein</fullName>
    </submittedName>
</protein>
<dbReference type="AlphaFoldDB" id="A0A2A8CVT3"/>